<evidence type="ECO:0000313" key="2">
    <source>
        <dbReference type="EMBL" id="SFL37460.1"/>
    </source>
</evidence>
<gene>
    <name evidence="2" type="ORF">SAMN05192568_100444</name>
</gene>
<dbReference type="Proteomes" id="UP000199048">
    <property type="component" value="Unassembled WGS sequence"/>
</dbReference>
<dbReference type="EMBL" id="FOTK01000004">
    <property type="protein sequence ID" value="SFL37460.1"/>
    <property type="molecule type" value="Genomic_DNA"/>
</dbReference>
<accession>A0A1I4H6S5</accession>
<proteinExistence type="predicted"/>
<sequence>MHNDSLDVSAWANAEPQVSADRIDGGVTGPNRVAPAAAWTGSARLISEPPGAMERRIGRAGRCRIAERVAFVGPAARRVLPFGPDRQSDKRAAR</sequence>
<evidence type="ECO:0000256" key="1">
    <source>
        <dbReference type="SAM" id="MobiDB-lite"/>
    </source>
</evidence>
<name>A0A1I4H6S5_9HYPH</name>
<protein>
    <submittedName>
        <fullName evidence="2">Uncharacterized protein</fullName>
    </submittedName>
</protein>
<organism evidence="2 3">
    <name type="scientific">Methylobacterium pseudosasicola</name>
    <dbReference type="NCBI Taxonomy" id="582667"/>
    <lineage>
        <taxon>Bacteria</taxon>
        <taxon>Pseudomonadati</taxon>
        <taxon>Pseudomonadota</taxon>
        <taxon>Alphaproteobacteria</taxon>
        <taxon>Hyphomicrobiales</taxon>
        <taxon>Methylobacteriaceae</taxon>
        <taxon>Methylobacterium</taxon>
    </lineage>
</organism>
<dbReference type="AlphaFoldDB" id="A0A1I4H6S5"/>
<feature type="region of interest" description="Disordered" evidence="1">
    <location>
        <begin position="1"/>
        <end position="34"/>
    </location>
</feature>
<reference evidence="3" key="1">
    <citation type="submission" date="2016-10" db="EMBL/GenBank/DDBJ databases">
        <authorList>
            <person name="Varghese N."/>
            <person name="Submissions S."/>
        </authorList>
    </citation>
    <scope>NUCLEOTIDE SEQUENCE [LARGE SCALE GENOMIC DNA]</scope>
    <source>
        <strain evidence="3">BL36</strain>
    </source>
</reference>
<keyword evidence="3" id="KW-1185">Reference proteome</keyword>
<evidence type="ECO:0000313" key="3">
    <source>
        <dbReference type="Proteomes" id="UP000199048"/>
    </source>
</evidence>